<sequence>MAEERDDDRPTDLEDEIRTLDLDERGSQLWPPPPTAPEAAYPERPGRPNCDFYMRTGACLYDSSCRYHHPRDRLAAIAGEARSGQVARKIRTPCRFFADARTCKHGDACIFEHTGQHRHARLTPTNKYGFPLRVGKKECSFYMRTGQCKFGRTCKFNHPEDYVSSRILQSSVLPQTNLQSSFAPMQNLGPNSFMASNLNAPPTQHNNIALREHSQFGSGMPFATYIVPQLNLGVSDHDDYKEFYPRVASSIDQSSDDQIEHMLPDTLDLEYPAFEKESFRRD</sequence>
<reference evidence="8 9" key="1">
    <citation type="submission" date="2020-08" db="EMBL/GenBank/DDBJ databases">
        <title>Plant Genome Project.</title>
        <authorList>
            <person name="Zhang R.-G."/>
        </authorList>
    </citation>
    <scope>NUCLEOTIDE SEQUENCE [LARGE SCALE GENOMIC DNA]</scope>
    <source>
        <tissue evidence="8">Rhizome</tissue>
    </source>
</reference>
<dbReference type="PROSITE" id="PS50103">
    <property type="entry name" value="ZF_C3H1"/>
    <property type="match status" value="3"/>
</dbReference>
<protein>
    <recommendedName>
        <fullName evidence="7">C3H1-type domain-containing protein</fullName>
    </recommendedName>
</protein>
<dbReference type="Pfam" id="PF14608">
    <property type="entry name" value="zf-CCCH_2"/>
    <property type="match status" value="1"/>
</dbReference>
<dbReference type="InterPro" id="IPR036855">
    <property type="entry name" value="Znf_CCCH_sf"/>
</dbReference>
<organism evidence="8 9">
    <name type="scientific">Zingiber officinale</name>
    <name type="common">Ginger</name>
    <name type="synonym">Amomum zingiber</name>
    <dbReference type="NCBI Taxonomy" id="94328"/>
    <lineage>
        <taxon>Eukaryota</taxon>
        <taxon>Viridiplantae</taxon>
        <taxon>Streptophyta</taxon>
        <taxon>Embryophyta</taxon>
        <taxon>Tracheophyta</taxon>
        <taxon>Spermatophyta</taxon>
        <taxon>Magnoliopsida</taxon>
        <taxon>Liliopsida</taxon>
        <taxon>Zingiberales</taxon>
        <taxon>Zingiberaceae</taxon>
        <taxon>Zingiber</taxon>
    </lineage>
</organism>
<feature type="domain" description="C3H1-type" evidence="7">
    <location>
        <begin position="133"/>
        <end position="161"/>
    </location>
</feature>
<evidence type="ECO:0000256" key="1">
    <source>
        <dbReference type="ARBA" id="ARBA00022723"/>
    </source>
</evidence>
<feature type="domain" description="C3H1-type" evidence="7">
    <location>
        <begin position="88"/>
        <end position="116"/>
    </location>
</feature>
<dbReference type="GO" id="GO:0003677">
    <property type="term" value="F:DNA binding"/>
    <property type="evidence" value="ECO:0007669"/>
    <property type="project" value="UniProtKB-KW"/>
</dbReference>
<keyword evidence="3 5" id="KW-0862">Zinc</keyword>
<dbReference type="AlphaFoldDB" id="A0A8J5GPD4"/>
<evidence type="ECO:0000313" key="8">
    <source>
        <dbReference type="EMBL" id="KAG6508967.1"/>
    </source>
</evidence>
<name>A0A8J5GPD4_ZINOF</name>
<evidence type="ECO:0000256" key="6">
    <source>
        <dbReference type="SAM" id="MobiDB-lite"/>
    </source>
</evidence>
<evidence type="ECO:0000256" key="5">
    <source>
        <dbReference type="PROSITE-ProRule" id="PRU00723"/>
    </source>
</evidence>
<gene>
    <name evidence="8" type="ORF">ZIOFF_034350</name>
</gene>
<evidence type="ECO:0000256" key="4">
    <source>
        <dbReference type="ARBA" id="ARBA00023125"/>
    </source>
</evidence>
<dbReference type="GO" id="GO:0008270">
    <property type="term" value="F:zinc ion binding"/>
    <property type="evidence" value="ECO:0007669"/>
    <property type="project" value="UniProtKB-KW"/>
</dbReference>
<feature type="zinc finger region" description="C3H1-type" evidence="5">
    <location>
        <begin position="44"/>
        <end position="72"/>
    </location>
</feature>
<dbReference type="GO" id="GO:0003729">
    <property type="term" value="F:mRNA binding"/>
    <property type="evidence" value="ECO:0007669"/>
    <property type="project" value="TreeGrafter"/>
</dbReference>
<evidence type="ECO:0000259" key="7">
    <source>
        <dbReference type="PROSITE" id="PS50103"/>
    </source>
</evidence>
<feature type="zinc finger region" description="C3H1-type" evidence="5">
    <location>
        <begin position="88"/>
        <end position="116"/>
    </location>
</feature>
<dbReference type="Gene3D" id="4.10.1000.10">
    <property type="entry name" value="Zinc finger, CCCH-type"/>
    <property type="match status" value="2"/>
</dbReference>
<dbReference type="SUPFAM" id="SSF90229">
    <property type="entry name" value="CCCH zinc finger"/>
    <property type="match status" value="3"/>
</dbReference>
<dbReference type="Pfam" id="PF00642">
    <property type="entry name" value="zf-CCCH"/>
    <property type="match status" value="2"/>
</dbReference>
<dbReference type="InterPro" id="IPR050974">
    <property type="entry name" value="Plant_ZF_CCCH"/>
</dbReference>
<feature type="domain" description="C3H1-type" evidence="7">
    <location>
        <begin position="44"/>
        <end position="72"/>
    </location>
</feature>
<accession>A0A8J5GPD4</accession>
<comment type="caution">
    <text evidence="8">The sequence shown here is derived from an EMBL/GenBank/DDBJ whole genome shotgun (WGS) entry which is preliminary data.</text>
</comment>
<dbReference type="EMBL" id="JACMSC010000009">
    <property type="protein sequence ID" value="KAG6508967.1"/>
    <property type="molecule type" value="Genomic_DNA"/>
</dbReference>
<keyword evidence="1 5" id="KW-0479">Metal-binding</keyword>
<feature type="region of interest" description="Disordered" evidence="6">
    <location>
        <begin position="1"/>
        <end position="45"/>
    </location>
</feature>
<dbReference type="PANTHER" id="PTHR12506:SF41">
    <property type="entry name" value="ZINC FINGER CCCH DOMAIN-CONTAINING PROTEIN 58"/>
    <property type="match status" value="1"/>
</dbReference>
<keyword evidence="9" id="KW-1185">Reference proteome</keyword>
<proteinExistence type="predicted"/>
<evidence type="ECO:0000256" key="3">
    <source>
        <dbReference type="ARBA" id="ARBA00022833"/>
    </source>
</evidence>
<dbReference type="SMART" id="SM00356">
    <property type="entry name" value="ZnF_C3H1"/>
    <property type="match status" value="3"/>
</dbReference>
<dbReference type="Proteomes" id="UP000734854">
    <property type="component" value="Unassembled WGS sequence"/>
</dbReference>
<dbReference type="PANTHER" id="PTHR12506">
    <property type="entry name" value="PROTEIN PHOSPHATASE RELATED"/>
    <property type="match status" value="1"/>
</dbReference>
<evidence type="ECO:0000256" key="2">
    <source>
        <dbReference type="ARBA" id="ARBA00022771"/>
    </source>
</evidence>
<keyword evidence="2 5" id="KW-0863">Zinc-finger</keyword>
<dbReference type="InterPro" id="IPR000571">
    <property type="entry name" value="Znf_CCCH"/>
</dbReference>
<evidence type="ECO:0000313" key="9">
    <source>
        <dbReference type="Proteomes" id="UP000734854"/>
    </source>
</evidence>
<feature type="compositionally biased region" description="Basic and acidic residues" evidence="6">
    <location>
        <begin position="7"/>
        <end position="26"/>
    </location>
</feature>
<feature type="zinc finger region" description="C3H1-type" evidence="5">
    <location>
        <begin position="133"/>
        <end position="161"/>
    </location>
</feature>
<keyword evidence="4" id="KW-0238">DNA-binding</keyword>